<gene>
    <name evidence="1" type="ORF">DB32_000440</name>
</gene>
<dbReference type="KEGG" id="samy:DB32_000440"/>
<dbReference type="PANTHER" id="PTHR12697">
    <property type="entry name" value="PBS LYASE HEAT-LIKE PROTEIN"/>
    <property type="match status" value="1"/>
</dbReference>
<dbReference type="STRING" id="927083.DB32_000440"/>
<dbReference type="InterPro" id="IPR016024">
    <property type="entry name" value="ARM-type_fold"/>
</dbReference>
<evidence type="ECO:0000313" key="2">
    <source>
        <dbReference type="Proteomes" id="UP000034883"/>
    </source>
</evidence>
<dbReference type="Gene3D" id="1.25.10.10">
    <property type="entry name" value="Leucine-rich Repeat Variant"/>
    <property type="match status" value="3"/>
</dbReference>
<sequence>MARDPRLILIVSLVISCAASARGWLERLPIERDVRALVSSDRVARRGAARRLGREGAQELAVDALLAALERETDPDVRAEIVDALARRRDPRAIEALSDNVLRLRDEEREARVRALAAIDLPLARRALAAALGGPAAELASAGLIELGGVVVDEVARLLDVPAIAPRAAMVLGRIGDRSGVEALLARAQSDDVDTRVAVIDALGIAGDERASPVVLAAISDGDARVAIAALHAIARIGGRHASDAVAAQVGREEVSIAAIEALAVIDPARAAPLLDEALASHTREAAWSVMVGLPDVAFVALLARAADDERTRGAACDALARIAEGAGVEALRAIASRHEDAHAALAIALRRWRDLEGSTRESALRVIAAGDGDRALLLRAVARDGSARAAIRARLASDDADARAIAARALAMLGDGDDALTRAIGREDDAVALEIEIAAAVALGMRIPAPSLAWLDDRERAAAALQALSIAPEAELARDARDRRRAMLAALRSDVPRLRAVAATSLARRGDERARVAIAALLEDGTPEVRLAAASALARLDGGRDAQVVPAIASRLAIEPEPRVRRALLDALRGVDASATGATCLHARLDRAAAIDVEIVLADGTWLRERTLPSGELVVCDLAHADADVRLAP</sequence>
<keyword evidence="2" id="KW-1185">Reference proteome</keyword>
<dbReference type="GO" id="GO:0016491">
    <property type="term" value="F:oxidoreductase activity"/>
    <property type="evidence" value="ECO:0007669"/>
    <property type="project" value="TreeGrafter"/>
</dbReference>
<protein>
    <submittedName>
        <fullName evidence="1">TPR domain protein, putative component of TonB system</fullName>
    </submittedName>
</protein>
<dbReference type="InterPro" id="IPR004155">
    <property type="entry name" value="PBS_lyase_HEAT"/>
</dbReference>
<dbReference type="Proteomes" id="UP000034883">
    <property type="component" value="Chromosome"/>
</dbReference>
<reference evidence="1 2" key="1">
    <citation type="submission" date="2015-03" db="EMBL/GenBank/DDBJ databases">
        <title>Genome assembly of Sandaracinus amylolyticus DSM 53668.</title>
        <authorList>
            <person name="Sharma G."/>
            <person name="Subramanian S."/>
        </authorList>
    </citation>
    <scope>NUCLEOTIDE SEQUENCE [LARGE SCALE GENOMIC DNA]</scope>
    <source>
        <strain evidence="1 2">DSM 53668</strain>
    </source>
</reference>
<dbReference type="PROSITE" id="PS51257">
    <property type="entry name" value="PROKAR_LIPOPROTEIN"/>
    <property type="match status" value="1"/>
</dbReference>
<dbReference type="SMART" id="SM00567">
    <property type="entry name" value="EZ_HEAT"/>
    <property type="match status" value="8"/>
</dbReference>
<name>A0A0F6YG61_9BACT</name>
<dbReference type="SUPFAM" id="SSF48371">
    <property type="entry name" value="ARM repeat"/>
    <property type="match status" value="1"/>
</dbReference>
<evidence type="ECO:0000313" key="1">
    <source>
        <dbReference type="EMBL" id="AKF03291.1"/>
    </source>
</evidence>
<organism evidence="1 2">
    <name type="scientific">Sandaracinus amylolyticus</name>
    <dbReference type="NCBI Taxonomy" id="927083"/>
    <lineage>
        <taxon>Bacteria</taxon>
        <taxon>Pseudomonadati</taxon>
        <taxon>Myxococcota</taxon>
        <taxon>Polyangia</taxon>
        <taxon>Polyangiales</taxon>
        <taxon>Sandaracinaceae</taxon>
        <taxon>Sandaracinus</taxon>
    </lineage>
</organism>
<dbReference type="EMBL" id="CP011125">
    <property type="protein sequence ID" value="AKF03291.1"/>
    <property type="molecule type" value="Genomic_DNA"/>
</dbReference>
<accession>A0A0F6YG61</accession>
<dbReference type="AlphaFoldDB" id="A0A0F6YG61"/>
<dbReference type="PANTHER" id="PTHR12697:SF5">
    <property type="entry name" value="DEOXYHYPUSINE HYDROXYLASE"/>
    <property type="match status" value="1"/>
</dbReference>
<dbReference type="RefSeq" id="WP_053230745.1">
    <property type="nucleotide sequence ID" value="NZ_CP011125.1"/>
</dbReference>
<dbReference type="InterPro" id="IPR011989">
    <property type="entry name" value="ARM-like"/>
</dbReference>
<dbReference type="Pfam" id="PF13646">
    <property type="entry name" value="HEAT_2"/>
    <property type="match status" value="3"/>
</dbReference>
<proteinExistence type="predicted"/>